<dbReference type="GO" id="GO:0016757">
    <property type="term" value="F:glycosyltransferase activity"/>
    <property type="evidence" value="ECO:0007669"/>
    <property type="project" value="UniProtKB-KW"/>
</dbReference>
<dbReference type="AlphaFoldDB" id="A0A934TZL0"/>
<dbReference type="Gene3D" id="3.90.550.10">
    <property type="entry name" value="Spore Coat Polysaccharide Biosynthesis Protein SpsA, Chain A"/>
    <property type="match status" value="1"/>
</dbReference>
<organism evidence="5 6">
    <name type="scientific">Ruminococcus difficilis</name>
    <dbReference type="NCBI Taxonomy" id="2763069"/>
    <lineage>
        <taxon>Bacteria</taxon>
        <taxon>Bacillati</taxon>
        <taxon>Bacillota</taxon>
        <taxon>Clostridia</taxon>
        <taxon>Eubacteriales</taxon>
        <taxon>Oscillospiraceae</taxon>
        <taxon>Ruminococcus</taxon>
    </lineage>
</organism>
<reference evidence="5" key="1">
    <citation type="submission" date="2021-01" db="EMBL/GenBank/DDBJ databases">
        <title>Genome public.</title>
        <authorList>
            <person name="Liu C."/>
            <person name="Sun Q."/>
        </authorList>
    </citation>
    <scope>NUCLEOTIDE SEQUENCE</scope>
    <source>
        <strain evidence="5">M6</strain>
    </source>
</reference>
<dbReference type="PANTHER" id="PTHR13778">
    <property type="entry name" value="GLYCOSYLTRANSFERASE 8 DOMAIN-CONTAINING PROTEIN"/>
    <property type="match status" value="1"/>
</dbReference>
<evidence type="ECO:0000313" key="6">
    <source>
        <dbReference type="Proteomes" id="UP000633365"/>
    </source>
</evidence>
<protein>
    <submittedName>
        <fullName evidence="5">1-acyl-sn-glycerol-3-phosphate acyltransferase</fullName>
    </submittedName>
</protein>
<dbReference type="CDD" id="cd04194">
    <property type="entry name" value="GT8_A4GalT_like"/>
    <property type="match status" value="1"/>
</dbReference>
<proteinExistence type="predicted"/>
<sequence length="594" mass="69524">MNKKTIPIFYACDEGFIKYSVVSIHSMMVNASPDYHYCIYILHAGISEETQKKATKLAEGNENFDVIFTDVSERLHAITDALPVRDYYSNTTYFRLFIADMFPEYDKVIYIDGDTVVQGDISELYNTDLGDKWIGACHEQAMVQTDHYGTYAEKVVGVSRHNFFNAGLLLINAKLFREKEILKRFADRLAEYQFVVTQDEDYLNLICKDHILWLDQRWNTEAYCSFPYPIEEAKIIHYIMVSKPWHYPDCTGGDIFWHYAEETEVYDEIKAVLDNFTDEDRINDAEVMDNLLALAKFETDRDDNYQKQLDSYVRAKDRVEILEKIAQLEREGRFDVDVEDDPPSRTLMPDEIEYGKRGITKKMKSKVAFAAARRYVNYLIADKKLIIKDIKGIENFRNLNSGAIITCNHFNAFDSFAIQLAYDAAQQPDRTFWRVIREGNYTSFPGFYGFLMRNCNTLPLSSNLRTMKKFMKGVDMLLQKGDFILVYPEQSMWWNYRKPKPLKNGAYSFAVRNNVPVLPCFITMQDSDIMGEDGFFVQEYTIHIGEPIYPNPDLSYRESVKDMLDRNYQLWKEIYEREYHMPLVYDTAELEDAE</sequence>
<dbReference type="SMART" id="SM00563">
    <property type="entry name" value="PlsC"/>
    <property type="match status" value="1"/>
</dbReference>
<dbReference type="SUPFAM" id="SSF53448">
    <property type="entry name" value="Nucleotide-diphospho-sugar transferases"/>
    <property type="match status" value="1"/>
</dbReference>
<keyword evidence="6" id="KW-1185">Reference proteome</keyword>
<dbReference type="Proteomes" id="UP000633365">
    <property type="component" value="Unassembled WGS sequence"/>
</dbReference>
<dbReference type="EMBL" id="JAEQMG010000061">
    <property type="protein sequence ID" value="MBK6088440.1"/>
    <property type="molecule type" value="Genomic_DNA"/>
</dbReference>
<evidence type="ECO:0000256" key="1">
    <source>
        <dbReference type="ARBA" id="ARBA00022676"/>
    </source>
</evidence>
<dbReference type="InterPro" id="IPR029044">
    <property type="entry name" value="Nucleotide-diphossugar_trans"/>
</dbReference>
<dbReference type="InterPro" id="IPR002495">
    <property type="entry name" value="Glyco_trans_8"/>
</dbReference>
<evidence type="ECO:0000256" key="3">
    <source>
        <dbReference type="ARBA" id="ARBA00022723"/>
    </source>
</evidence>
<accession>A0A934TZL0</accession>
<keyword evidence="2" id="KW-0808">Transferase</keyword>
<keyword evidence="5" id="KW-0012">Acyltransferase</keyword>
<comment type="caution">
    <text evidence="5">The sequence shown here is derived from an EMBL/GenBank/DDBJ whole genome shotgun (WGS) entry which is preliminary data.</text>
</comment>
<dbReference type="InterPro" id="IPR050748">
    <property type="entry name" value="Glycosyltrans_8_dom-fam"/>
</dbReference>
<keyword evidence="1" id="KW-0328">Glycosyltransferase</keyword>
<dbReference type="GO" id="GO:0016746">
    <property type="term" value="F:acyltransferase activity"/>
    <property type="evidence" value="ECO:0007669"/>
    <property type="project" value="UniProtKB-KW"/>
</dbReference>
<name>A0A934TZL0_9FIRM</name>
<gene>
    <name evidence="5" type="ORF">JKK62_07195</name>
</gene>
<dbReference type="InterPro" id="IPR002123">
    <property type="entry name" value="Plipid/glycerol_acylTrfase"/>
</dbReference>
<evidence type="ECO:0000256" key="2">
    <source>
        <dbReference type="ARBA" id="ARBA00022679"/>
    </source>
</evidence>
<dbReference type="PANTHER" id="PTHR13778:SF47">
    <property type="entry name" value="LIPOPOLYSACCHARIDE 1,3-GALACTOSYLTRANSFERASE"/>
    <property type="match status" value="1"/>
</dbReference>
<feature type="domain" description="Phospholipid/glycerol acyltransferase" evidence="4">
    <location>
        <begin position="403"/>
        <end position="525"/>
    </location>
</feature>
<dbReference type="RefSeq" id="WP_201427338.1">
    <property type="nucleotide sequence ID" value="NZ_JAEQMG010000061.1"/>
</dbReference>
<dbReference type="Pfam" id="PF01553">
    <property type="entry name" value="Acyltransferase"/>
    <property type="match status" value="1"/>
</dbReference>
<evidence type="ECO:0000259" key="4">
    <source>
        <dbReference type="SMART" id="SM00563"/>
    </source>
</evidence>
<keyword evidence="3" id="KW-0479">Metal-binding</keyword>
<dbReference type="Pfam" id="PF01501">
    <property type="entry name" value="Glyco_transf_8"/>
    <property type="match status" value="1"/>
</dbReference>
<dbReference type="SUPFAM" id="SSF69593">
    <property type="entry name" value="Glycerol-3-phosphate (1)-acyltransferase"/>
    <property type="match status" value="1"/>
</dbReference>
<dbReference type="CDD" id="cd07989">
    <property type="entry name" value="LPLAT_AGPAT-like"/>
    <property type="match status" value="1"/>
</dbReference>
<evidence type="ECO:0000313" key="5">
    <source>
        <dbReference type="EMBL" id="MBK6088440.1"/>
    </source>
</evidence>
<dbReference type="GO" id="GO:0046872">
    <property type="term" value="F:metal ion binding"/>
    <property type="evidence" value="ECO:0007669"/>
    <property type="project" value="UniProtKB-KW"/>
</dbReference>